<dbReference type="EMBL" id="VFML01000002">
    <property type="protein sequence ID" value="TQI93900.1"/>
    <property type="molecule type" value="Genomic_DNA"/>
</dbReference>
<reference evidence="7 8" key="1">
    <citation type="submission" date="2019-06" db="EMBL/GenBank/DDBJ databases">
        <title>Sequencing the genomes of 1000 actinobacteria strains.</title>
        <authorList>
            <person name="Klenk H.-P."/>
        </authorList>
    </citation>
    <scope>NUCLEOTIDE SEQUENCE [LARGE SCALE GENOMIC DNA]</scope>
    <source>
        <strain evidence="7 8">DSM 45679</strain>
    </source>
</reference>
<dbReference type="GO" id="GO:0005886">
    <property type="term" value="C:plasma membrane"/>
    <property type="evidence" value="ECO:0007669"/>
    <property type="project" value="UniProtKB-SubCell"/>
</dbReference>
<feature type="transmembrane region" description="Helical" evidence="6">
    <location>
        <begin position="138"/>
        <end position="158"/>
    </location>
</feature>
<feature type="transmembrane region" description="Helical" evidence="6">
    <location>
        <begin position="199"/>
        <end position="224"/>
    </location>
</feature>
<feature type="transmembrane region" description="Helical" evidence="6">
    <location>
        <begin position="279"/>
        <end position="300"/>
    </location>
</feature>
<keyword evidence="3 6" id="KW-0812">Transmembrane</keyword>
<feature type="transmembrane region" description="Helical" evidence="6">
    <location>
        <begin position="368"/>
        <end position="385"/>
    </location>
</feature>
<feature type="transmembrane region" description="Helical" evidence="6">
    <location>
        <begin position="336"/>
        <end position="356"/>
    </location>
</feature>
<evidence type="ECO:0000256" key="5">
    <source>
        <dbReference type="ARBA" id="ARBA00023136"/>
    </source>
</evidence>
<feature type="transmembrane region" description="Helical" evidence="6">
    <location>
        <begin position="236"/>
        <end position="259"/>
    </location>
</feature>
<keyword evidence="5 6" id="KW-0472">Membrane</keyword>
<feature type="transmembrane region" description="Helical" evidence="6">
    <location>
        <begin position="56"/>
        <end position="75"/>
    </location>
</feature>
<sequence>MRSGESSSQLVAAEAPAELTRHLGLGPAVALAITTVIGGGVLALPGAALREAGNSAFLGWLLAVLITVPLLAVFARLGATYPSAGGVAGFVRATFGRVGAAGVEVVLIGTFGLGMPAIALSGGAYLAAVFGWPASSAWIGAIALLLLGAGVLLGGGVLSSRVQAVLATVLTLALAAVGVVGLSSPVAEFTAPDLGVEGWSAAFAVVGIVFFGFTGWEIVAFTVGEYRDPRRDFPRVVGLSFVIVVGVYLLLAAGVQAVLDPASPRTETAPIAELFRVAISPTAASLVSVLGVLILAANLVGAMWGASRLIFSSAGTGVLPRPLSVLSGGGATPRRAVVAATALFLLVVGVSAAGFLSPRTMFRVAGQNFFLLYILSAVVFARVAATRTARTFGRLLACCLGVVVVVGFDPVTTAYAVALFALGCGVALRRGWWTGRVRGFRILGSPRPPST</sequence>
<evidence type="ECO:0000256" key="2">
    <source>
        <dbReference type="ARBA" id="ARBA00022475"/>
    </source>
</evidence>
<name>A0A542CSZ0_AMYCI</name>
<dbReference type="RefSeq" id="WP_142003072.1">
    <property type="nucleotide sequence ID" value="NZ_VFML01000002.1"/>
</dbReference>
<protein>
    <submittedName>
        <fullName evidence="7">Amino acid efflux transporter</fullName>
    </submittedName>
</protein>
<feature type="transmembrane region" description="Helical" evidence="6">
    <location>
        <begin position="165"/>
        <end position="187"/>
    </location>
</feature>
<dbReference type="Proteomes" id="UP000320876">
    <property type="component" value="Unassembled WGS sequence"/>
</dbReference>
<dbReference type="PIRSF" id="PIRSF006060">
    <property type="entry name" value="AA_transporter"/>
    <property type="match status" value="1"/>
</dbReference>
<dbReference type="GO" id="GO:0022857">
    <property type="term" value="F:transmembrane transporter activity"/>
    <property type="evidence" value="ECO:0007669"/>
    <property type="project" value="InterPro"/>
</dbReference>
<gene>
    <name evidence="7" type="ORF">FB471_6046</name>
</gene>
<feature type="transmembrane region" description="Helical" evidence="6">
    <location>
        <begin position="105"/>
        <end position="132"/>
    </location>
</feature>
<dbReference type="InterPro" id="IPR002293">
    <property type="entry name" value="AA/rel_permease1"/>
</dbReference>
<dbReference type="Pfam" id="PF13520">
    <property type="entry name" value="AA_permease_2"/>
    <property type="match status" value="1"/>
</dbReference>
<dbReference type="PANTHER" id="PTHR42770">
    <property type="entry name" value="AMINO ACID TRANSPORTER-RELATED"/>
    <property type="match status" value="1"/>
</dbReference>
<accession>A0A542CSZ0</accession>
<comment type="caution">
    <text evidence="7">The sequence shown here is derived from an EMBL/GenBank/DDBJ whole genome shotgun (WGS) entry which is preliminary data.</text>
</comment>
<evidence type="ECO:0000256" key="4">
    <source>
        <dbReference type="ARBA" id="ARBA00022989"/>
    </source>
</evidence>
<dbReference type="InterPro" id="IPR050367">
    <property type="entry name" value="APC_superfamily"/>
</dbReference>
<organism evidence="7 8">
    <name type="scientific">Amycolatopsis cihanbeyliensis</name>
    <dbReference type="NCBI Taxonomy" id="1128664"/>
    <lineage>
        <taxon>Bacteria</taxon>
        <taxon>Bacillati</taxon>
        <taxon>Actinomycetota</taxon>
        <taxon>Actinomycetes</taxon>
        <taxon>Pseudonocardiales</taxon>
        <taxon>Pseudonocardiaceae</taxon>
        <taxon>Amycolatopsis</taxon>
    </lineage>
</organism>
<dbReference type="PANTHER" id="PTHR42770:SF13">
    <property type="entry name" value="L-METHIONINE_BRANCHED-CHAIN AMINO ACID EXPORTER YJEH"/>
    <property type="match status" value="1"/>
</dbReference>
<evidence type="ECO:0000256" key="3">
    <source>
        <dbReference type="ARBA" id="ARBA00022692"/>
    </source>
</evidence>
<keyword evidence="2" id="KW-1003">Cell membrane</keyword>
<feature type="transmembrane region" description="Helical" evidence="6">
    <location>
        <begin position="414"/>
        <end position="432"/>
    </location>
</feature>
<evidence type="ECO:0000256" key="1">
    <source>
        <dbReference type="ARBA" id="ARBA00004651"/>
    </source>
</evidence>
<evidence type="ECO:0000313" key="7">
    <source>
        <dbReference type="EMBL" id="TQI93900.1"/>
    </source>
</evidence>
<keyword evidence="4 6" id="KW-1133">Transmembrane helix</keyword>
<proteinExistence type="predicted"/>
<feature type="transmembrane region" description="Helical" evidence="6">
    <location>
        <begin position="25"/>
        <end position="44"/>
    </location>
</feature>
<evidence type="ECO:0000256" key="6">
    <source>
        <dbReference type="SAM" id="Phobius"/>
    </source>
</evidence>
<keyword evidence="8" id="KW-1185">Reference proteome</keyword>
<dbReference type="AlphaFoldDB" id="A0A542CSZ0"/>
<dbReference type="OrthoDB" id="4808506at2"/>
<comment type="subcellular location">
    <subcellularLocation>
        <location evidence="1">Cell membrane</location>
        <topology evidence="1">Multi-pass membrane protein</topology>
    </subcellularLocation>
</comment>
<dbReference type="Gene3D" id="1.20.1740.10">
    <property type="entry name" value="Amino acid/polyamine transporter I"/>
    <property type="match status" value="1"/>
</dbReference>
<evidence type="ECO:0000313" key="8">
    <source>
        <dbReference type="Proteomes" id="UP000320876"/>
    </source>
</evidence>